<reference evidence="3" key="1">
    <citation type="journal article" date="2019" name="Int. J. Syst. Evol. Microbiol.">
        <title>The Global Catalogue of Microorganisms (GCM) 10K type strain sequencing project: providing services to taxonomists for standard genome sequencing and annotation.</title>
        <authorList>
            <consortium name="The Broad Institute Genomics Platform"/>
            <consortium name="The Broad Institute Genome Sequencing Center for Infectious Disease"/>
            <person name="Wu L."/>
            <person name="Ma J."/>
        </authorList>
    </citation>
    <scope>NUCLEOTIDE SEQUENCE [LARGE SCALE GENOMIC DNA]</scope>
    <source>
        <strain evidence="3">CECT 7131</strain>
    </source>
</reference>
<dbReference type="EMBL" id="JAUFPN010000035">
    <property type="protein sequence ID" value="MDN3563528.1"/>
    <property type="molecule type" value="Genomic_DNA"/>
</dbReference>
<evidence type="ECO:0000313" key="3">
    <source>
        <dbReference type="Proteomes" id="UP001529369"/>
    </source>
</evidence>
<accession>A0ABT8A1A7</accession>
<dbReference type="InterPro" id="IPR006881">
    <property type="entry name" value="RepA_C"/>
</dbReference>
<name>A0ABT8A1A7_9PROT</name>
<sequence length="309" mass="33946">MAEEAPLGGPLLSNTTRRLLDAAETLRRGPPFELDFLHTVLTQTGLPFRNPGDARTWERQQGGAALRIEAGAVADPRTGGFRTVGVPFGEKARLVLIHLTGEALRTGSPVVDVEDSLTAYVRGLGLPTDGRTIGTVREQLARLSAATVRLAYFTEGRAAQVNAALVTGLDLWAPRDPRQRVLWPSTVRLSDDYFASIQSHAVPLARPAIRALAHSALALDAYCWLAQRLHRVPVSKPQAVSWSALRDQFGQGFARERDFRRQFRETLRSVLTVYPDARLEDGEDGLLLHHSRPPVTPRIAPRASKLPLP</sequence>
<evidence type="ECO:0000256" key="1">
    <source>
        <dbReference type="SAM" id="MobiDB-lite"/>
    </source>
</evidence>
<organism evidence="2 3">
    <name type="scientific">Paeniroseomonas aquatica</name>
    <dbReference type="NCBI Taxonomy" id="373043"/>
    <lineage>
        <taxon>Bacteria</taxon>
        <taxon>Pseudomonadati</taxon>
        <taxon>Pseudomonadota</taxon>
        <taxon>Alphaproteobacteria</taxon>
        <taxon>Acetobacterales</taxon>
        <taxon>Acetobacteraceae</taxon>
        <taxon>Paeniroseomonas</taxon>
    </lineage>
</organism>
<protein>
    <submittedName>
        <fullName evidence="2">Replication protein RepA</fullName>
    </submittedName>
</protein>
<dbReference type="RefSeq" id="WP_290315268.1">
    <property type="nucleotide sequence ID" value="NZ_JAUFPN010000035.1"/>
</dbReference>
<keyword evidence="3" id="KW-1185">Reference proteome</keyword>
<comment type="caution">
    <text evidence="2">The sequence shown here is derived from an EMBL/GenBank/DDBJ whole genome shotgun (WGS) entry which is preliminary data.</text>
</comment>
<gene>
    <name evidence="2" type="ORF">QWZ14_03955</name>
</gene>
<proteinExistence type="predicted"/>
<feature type="region of interest" description="Disordered" evidence="1">
    <location>
        <begin position="290"/>
        <end position="309"/>
    </location>
</feature>
<dbReference type="Proteomes" id="UP001529369">
    <property type="component" value="Unassembled WGS sequence"/>
</dbReference>
<dbReference type="Pfam" id="PF04796">
    <property type="entry name" value="RepA_C"/>
    <property type="match status" value="1"/>
</dbReference>
<evidence type="ECO:0000313" key="2">
    <source>
        <dbReference type="EMBL" id="MDN3563528.1"/>
    </source>
</evidence>